<dbReference type="KEGG" id="coy:HF329_05105"/>
<proteinExistence type="predicted"/>
<evidence type="ECO:0000313" key="2">
    <source>
        <dbReference type="Proteomes" id="UP000502421"/>
    </source>
</evidence>
<dbReference type="EMBL" id="CP051205">
    <property type="protein sequence ID" value="QJB30708.1"/>
    <property type="molecule type" value="Genomic_DNA"/>
</dbReference>
<evidence type="ECO:0000313" key="1">
    <source>
        <dbReference type="EMBL" id="QJB30708.1"/>
    </source>
</evidence>
<dbReference type="Proteomes" id="UP000502421">
    <property type="component" value="Chromosome"/>
</dbReference>
<reference evidence="2" key="1">
    <citation type="submission" date="2020-04" db="EMBL/GenBank/DDBJ databases">
        <authorList>
            <person name="Kittiwongwattana C."/>
        </authorList>
    </citation>
    <scope>NUCLEOTIDE SEQUENCE [LARGE SCALE GENOMIC DNA]</scope>
    <source>
        <strain evidence="2">1310</strain>
    </source>
</reference>
<sequence>MVEDAETTLTLGLALHRLGDSYAHTRLDDPNTMYSTGHGHAFEGEGGHAPDKIANRPGLYKTYASHLSSALGKSLNFKGKVDMFTFNYVADSRGSTEQNSAIFETEIRIREGVGSFSVAGNQVGAINDYISSSNAHFGRNVQANAVYTNVDVYNKNDDGEWVKTKSERRTFVTVR</sequence>
<accession>A0AAE6ZD07</accession>
<organism evidence="1 2">
    <name type="scientific">Chitinophaga oryzae</name>
    <dbReference type="NCBI Taxonomy" id="2725414"/>
    <lineage>
        <taxon>Bacteria</taxon>
        <taxon>Pseudomonadati</taxon>
        <taxon>Bacteroidota</taxon>
        <taxon>Chitinophagia</taxon>
        <taxon>Chitinophagales</taxon>
        <taxon>Chitinophagaceae</taxon>
        <taxon>Chitinophaga</taxon>
    </lineage>
</organism>
<dbReference type="AlphaFoldDB" id="A0AAE6ZD07"/>
<protein>
    <submittedName>
        <fullName evidence="1">Uncharacterized protein</fullName>
    </submittedName>
</protein>
<name>A0AAE6ZD07_9BACT</name>
<dbReference type="RefSeq" id="WP_168802986.1">
    <property type="nucleotide sequence ID" value="NZ_CP051205.1"/>
</dbReference>
<gene>
    <name evidence="1" type="ORF">HF329_05105</name>
</gene>